<organism evidence="11 12">
    <name type="scientific">Ostreibacterium oceani</name>
    <dbReference type="NCBI Taxonomy" id="2654998"/>
    <lineage>
        <taxon>Bacteria</taxon>
        <taxon>Pseudomonadati</taxon>
        <taxon>Pseudomonadota</taxon>
        <taxon>Gammaproteobacteria</taxon>
        <taxon>Cardiobacteriales</taxon>
        <taxon>Ostreibacteriaceae</taxon>
        <taxon>Ostreibacterium</taxon>
    </lineage>
</organism>
<comment type="function">
    <text evidence="8">With S4 and S12 plays an important role in translational accuracy.</text>
</comment>
<dbReference type="PANTHER" id="PTHR48277">
    <property type="entry name" value="MITOCHONDRIAL RIBOSOMAL PROTEIN S5"/>
    <property type="match status" value="1"/>
</dbReference>
<keyword evidence="6 8" id="KW-0687">Ribonucleoprotein</keyword>
<dbReference type="SUPFAM" id="SSF54211">
    <property type="entry name" value="Ribosomal protein S5 domain 2-like"/>
    <property type="match status" value="1"/>
</dbReference>
<keyword evidence="12" id="KW-1185">Reference proteome</keyword>
<dbReference type="Proteomes" id="UP000471298">
    <property type="component" value="Unassembled WGS sequence"/>
</dbReference>
<dbReference type="Gene3D" id="3.30.230.10">
    <property type="match status" value="1"/>
</dbReference>
<accession>A0A6N7EUV5</accession>
<comment type="caution">
    <text evidence="11">The sequence shown here is derived from an EMBL/GenBank/DDBJ whole genome shotgun (WGS) entry which is preliminary data.</text>
</comment>
<dbReference type="InterPro" id="IPR020568">
    <property type="entry name" value="Ribosomal_Su5_D2-typ_SF"/>
</dbReference>
<dbReference type="FunCoup" id="A0A6N7EUV5">
    <property type="interactions" value="636"/>
</dbReference>
<dbReference type="PROSITE" id="PS50881">
    <property type="entry name" value="S5_DSRBD"/>
    <property type="match status" value="1"/>
</dbReference>
<dbReference type="Pfam" id="PF00333">
    <property type="entry name" value="Ribosomal_S5"/>
    <property type="match status" value="1"/>
</dbReference>
<dbReference type="GO" id="GO:0042254">
    <property type="term" value="P:ribosome biogenesis"/>
    <property type="evidence" value="ECO:0007669"/>
    <property type="project" value="UniProtKB-ARBA"/>
</dbReference>
<dbReference type="GO" id="GO:0019843">
    <property type="term" value="F:rRNA binding"/>
    <property type="evidence" value="ECO:0007669"/>
    <property type="project" value="UniProtKB-UniRule"/>
</dbReference>
<evidence type="ECO:0000256" key="9">
    <source>
        <dbReference type="RuleBase" id="RU003823"/>
    </source>
</evidence>
<dbReference type="PANTHER" id="PTHR48277:SF1">
    <property type="entry name" value="MITOCHONDRIAL RIBOSOMAL PROTEIN S5"/>
    <property type="match status" value="1"/>
</dbReference>
<dbReference type="AlphaFoldDB" id="A0A6N7EUV5"/>
<dbReference type="InterPro" id="IPR013810">
    <property type="entry name" value="Ribosomal_uS5_N"/>
</dbReference>
<comment type="domain">
    <text evidence="8">The N-terminal domain interacts with the head of the 30S subunit; the C-terminal domain interacts with the body and contacts protein S4. The interaction surface between S4 and S5 is involved in control of translational fidelity.</text>
</comment>
<dbReference type="InterPro" id="IPR014721">
    <property type="entry name" value="Ribsml_uS5_D2-typ_fold_subgr"/>
</dbReference>
<evidence type="ECO:0000256" key="2">
    <source>
        <dbReference type="ARBA" id="ARBA00008945"/>
    </source>
</evidence>
<comment type="similarity">
    <text evidence="2 8 9">Belongs to the universal ribosomal protein uS5 family.</text>
</comment>
<comment type="subunit">
    <text evidence="8">Part of the 30S ribosomal subunit. Contacts proteins S4 and S8.</text>
</comment>
<evidence type="ECO:0000256" key="6">
    <source>
        <dbReference type="ARBA" id="ARBA00023274"/>
    </source>
</evidence>
<sequence>MMAENIRNEQPEFIEKLVEVNRVSKAVKGGTNFAFTALVVVGDGQGKVGFGYAKAKEVPVAIQKSMEKAKSSMVQVSLYEGTLQHPIAIKNGAVDLYMQPASSGTGVIAGGAMRAVFEVVGVKDVLAKCNGTRNKGNVVRTTIKALQEMSSPKYVADKRGKKISEVLGS</sequence>
<dbReference type="RefSeq" id="WP_152809289.1">
    <property type="nucleotide sequence ID" value="NZ_WHNW01000002.1"/>
</dbReference>
<keyword evidence="3 8" id="KW-0699">rRNA-binding</keyword>
<dbReference type="GO" id="GO:0015935">
    <property type="term" value="C:small ribosomal subunit"/>
    <property type="evidence" value="ECO:0007669"/>
    <property type="project" value="InterPro"/>
</dbReference>
<dbReference type="GO" id="GO:0005737">
    <property type="term" value="C:cytoplasm"/>
    <property type="evidence" value="ECO:0007669"/>
    <property type="project" value="UniProtKB-ARBA"/>
</dbReference>
<evidence type="ECO:0000256" key="8">
    <source>
        <dbReference type="HAMAP-Rule" id="MF_01307"/>
    </source>
</evidence>
<feature type="domain" description="S5 DRBM" evidence="10">
    <location>
        <begin position="13"/>
        <end position="76"/>
    </location>
</feature>
<evidence type="ECO:0000259" key="10">
    <source>
        <dbReference type="PROSITE" id="PS50881"/>
    </source>
</evidence>
<dbReference type="FunFam" id="3.30.230.10:FF:000002">
    <property type="entry name" value="30S ribosomal protein S5"/>
    <property type="match status" value="1"/>
</dbReference>
<dbReference type="GO" id="GO:0003735">
    <property type="term" value="F:structural constituent of ribosome"/>
    <property type="evidence" value="ECO:0007669"/>
    <property type="project" value="UniProtKB-UniRule"/>
</dbReference>
<dbReference type="SUPFAM" id="SSF54768">
    <property type="entry name" value="dsRNA-binding domain-like"/>
    <property type="match status" value="1"/>
</dbReference>
<dbReference type="InterPro" id="IPR005712">
    <property type="entry name" value="Ribosomal_uS5_bac-type"/>
</dbReference>
<evidence type="ECO:0000256" key="3">
    <source>
        <dbReference type="ARBA" id="ARBA00022730"/>
    </source>
</evidence>
<name>A0A6N7EUV5_9GAMM</name>
<keyword evidence="5 8" id="KW-0689">Ribosomal protein</keyword>
<reference evidence="11 12" key="1">
    <citation type="submission" date="2019-10" db="EMBL/GenBank/DDBJ databases">
        <title>Cardiobacteriales fam. a chemoheterotrophic member of the order Cardiobacteriales, and proposal of Cardiobacteriales fam. nov.</title>
        <authorList>
            <person name="Wang C."/>
        </authorList>
    </citation>
    <scope>NUCLEOTIDE SEQUENCE [LARGE SCALE GENOMIC DNA]</scope>
    <source>
        <strain evidence="11 12">ML27</strain>
    </source>
</reference>
<evidence type="ECO:0000256" key="7">
    <source>
        <dbReference type="ARBA" id="ARBA00035255"/>
    </source>
</evidence>
<evidence type="ECO:0000313" key="11">
    <source>
        <dbReference type="EMBL" id="MPV85753.1"/>
    </source>
</evidence>
<gene>
    <name evidence="8 11" type="primary">rpsE</name>
    <name evidence="11" type="ORF">GCU85_03235</name>
</gene>
<evidence type="ECO:0000256" key="1">
    <source>
        <dbReference type="ARBA" id="ARBA00003093"/>
    </source>
</evidence>
<dbReference type="InParanoid" id="A0A6N7EUV5"/>
<dbReference type="EMBL" id="WHNW01000002">
    <property type="protein sequence ID" value="MPV85753.1"/>
    <property type="molecule type" value="Genomic_DNA"/>
</dbReference>
<dbReference type="InterPro" id="IPR000851">
    <property type="entry name" value="Ribosomal_uS5"/>
</dbReference>
<evidence type="ECO:0000256" key="4">
    <source>
        <dbReference type="ARBA" id="ARBA00022884"/>
    </source>
</evidence>
<dbReference type="HAMAP" id="MF_01307_B">
    <property type="entry name" value="Ribosomal_uS5_B"/>
    <property type="match status" value="1"/>
</dbReference>
<dbReference type="GO" id="GO:0006412">
    <property type="term" value="P:translation"/>
    <property type="evidence" value="ECO:0007669"/>
    <property type="project" value="UniProtKB-UniRule"/>
</dbReference>
<dbReference type="Gene3D" id="3.30.160.20">
    <property type="match status" value="1"/>
</dbReference>
<proteinExistence type="inferred from homology"/>
<protein>
    <recommendedName>
        <fullName evidence="7 8">Small ribosomal subunit protein uS5</fullName>
    </recommendedName>
</protein>
<dbReference type="NCBIfam" id="TIGR01021">
    <property type="entry name" value="rpsE_bact"/>
    <property type="match status" value="1"/>
</dbReference>
<dbReference type="Pfam" id="PF03719">
    <property type="entry name" value="Ribosomal_S5_C"/>
    <property type="match status" value="1"/>
</dbReference>
<keyword evidence="4 8" id="KW-0694">RNA-binding</keyword>
<dbReference type="InterPro" id="IPR005324">
    <property type="entry name" value="Ribosomal_uS5_C"/>
</dbReference>
<evidence type="ECO:0000256" key="5">
    <source>
        <dbReference type="ARBA" id="ARBA00022980"/>
    </source>
</evidence>
<evidence type="ECO:0000313" key="12">
    <source>
        <dbReference type="Proteomes" id="UP000471298"/>
    </source>
</evidence>
<dbReference type="FunFam" id="3.30.160.20:FF:000001">
    <property type="entry name" value="30S ribosomal protein S5"/>
    <property type="match status" value="1"/>
</dbReference>
<comment type="function">
    <text evidence="1 8">Located at the back of the 30S subunit body where it stabilizes the conformation of the head with respect to the body.</text>
</comment>